<evidence type="ECO:0000313" key="3">
    <source>
        <dbReference type="Proteomes" id="UP001501469"/>
    </source>
</evidence>
<gene>
    <name evidence="2" type="ORF">GCM10022409_12820</name>
</gene>
<keyword evidence="1" id="KW-0732">Signal</keyword>
<proteinExistence type="predicted"/>
<feature type="chain" id="PRO_5046414360" description="Auto-transporter adhesin head GIN domain-containing protein" evidence="1">
    <location>
        <begin position="25"/>
        <end position="241"/>
    </location>
</feature>
<organism evidence="2 3">
    <name type="scientific">Hymenobacter glaciei</name>
    <dbReference type="NCBI Taxonomy" id="877209"/>
    <lineage>
        <taxon>Bacteria</taxon>
        <taxon>Pseudomonadati</taxon>
        <taxon>Bacteroidota</taxon>
        <taxon>Cytophagia</taxon>
        <taxon>Cytophagales</taxon>
        <taxon>Hymenobacteraceae</taxon>
        <taxon>Hymenobacter</taxon>
    </lineage>
</organism>
<dbReference type="Proteomes" id="UP001501469">
    <property type="component" value="Unassembled WGS sequence"/>
</dbReference>
<keyword evidence="3" id="KW-1185">Reference proteome</keyword>
<evidence type="ECO:0000256" key="1">
    <source>
        <dbReference type="SAM" id="SignalP"/>
    </source>
</evidence>
<sequence length="241" mass="25854">MKTSNKLFVAAVALVLGSLATYDAALRAEYRTGNYKDPLRNYQTLGLRNFDAVSVPSASGLKVRVEAGPFAVRVSKDAADYVRVTQQGQQLLVTVAYPEKSKSLGRQEAVVITCPRLAALTTEGTYTVAGKPQLVRIEAGGEVEIHGFRQDSLMLRQDQSNHIRLVGNTLGWLRATAGARPGSEPSLEIGANNQIQAANLTIGHRGHLDLATAIPRLHYQFSDSATVELSGAAVRSLATAK</sequence>
<dbReference type="EMBL" id="BAABDK010000010">
    <property type="protein sequence ID" value="GAA4029998.1"/>
    <property type="molecule type" value="Genomic_DNA"/>
</dbReference>
<dbReference type="RefSeq" id="WP_345051778.1">
    <property type="nucleotide sequence ID" value="NZ_BAABDK010000010.1"/>
</dbReference>
<dbReference type="Gene3D" id="2.160.20.120">
    <property type="match status" value="1"/>
</dbReference>
<accession>A0ABP7TRE0</accession>
<reference evidence="3" key="1">
    <citation type="journal article" date="2019" name="Int. J. Syst. Evol. Microbiol.">
        <title>The Global Catalogue of Microorganisms (GCM) 10K type strain sequencing project: providing services to taxonomists for standard genome sequencing and annotation.</title>
        <authorList>
            <consortium name="The Broad Institute Genomics Platform"/>
            <consortium name="The Broad Institute Genome Sequencing Center for Infectious Disease"/>
            <person name="Wu L."/>
            <person name="Ma J."/>
        </authorList>
    </citation>
    <scope>NUCLEOTIDE SEQUENCE [LARGE SCALE GENOMIC DNA]</scope>
    <source>
        <strain evidence="3">JCM 17225</strain>
    </source>
</reference>
<protein>
    <recommendedName>
        <fullName evidence="4">Auto-transporter adhesin head GIN domain-containing protein</fullName>
    </recommendedName>
</protein>
<evidence type="ECO:0000313" key="2">
    <source>
        <dbReference type="EMBL" id="GAA4029998.1"/>
    </source>
</evidence>
<feature type="signal peptide" evidence="1">
    <location>
        <begin position="1"/>
        <end position="24"/>
    </location>
</feature>
<name>A0ABP7TRE0_9BACT</name>
<evidence type="ECO:0008006" key="4">
    <source>
        <dbReference type="Google" id="ProtNLM"/>
    </source>
</evidence>
<comment type="caution">
    <text evidence="2">The sequence shown here is derived from an EMBL/GenBank/DDBJ whole genome shotgun (WGS) entry which is preliminary data.</text>
</comment>